<evidence type="ECO:0000256" key="8">
    <source>
        <dbReference type="ARBA" id="ARBA00023180"/>
    </source>
</evidence>
<accession>A0A3Q3G2H1</accession>
<dbReference type="FunFam" id="2.60.40.60:FF:000011">
    <property type="entry name" value="Cadherin 1"/>
    <property type="match status" value="1"/>
</dbReference>
<evidence type="ECO:0000256" key="4">
    <source>
        <dbReference type="ARBA" id="ARBA00022737"/>
    </source>
</evidence>
<proteinExistence type="predicted"/>
<dbReference type="Proteomes" id="UP000264800">
    <property type="component" value="Unplaced"/>
</dbReference>
<dbReference type="FunFam" id="2.60.40.60:FF:000019">
    <property type="entry name" value="Cadherin 2"/>
    <property type="match status" value="1"/>
</dbReference>
<dbReference type="GO" id="GO:0030010">
    <property type="term" value="P:establishment of cell polarity"/>
    <property type="evidence" value="ECO:0007669"/>
    <property type="project" value="UniProtKB-ARBA"/>
</dbReference>
<evidence type="ECO:0000256" key="2">
    <source>
        <dbReference type="ARBA" id="ARBA00022475"/>
    </source>
</evidence>
<dbReference type="GO" id="GO:0000902">
    <property type="term" value="P:cell morphogenesis"/>
    <property type="evidence" value="ECO:0007669"/>
    <property type="project" value="TreeGrafter"/>
</dbReference>
<evidence type="ECO:0000256" key="5">
    <source>
        <dbReference type="ARBA" id="ARBA00022837"/>
    </source>
</evidence>
<dbReference type="CDD" id="cd11304">
    <property type="entry name" value="Cadherin_repeat"/>
    <property type="match status" value="2"/>
</dbReference>
<dbReference type="GO" id="GO:0007398">
    <property type="term" value="P:ectoderm development"/>
    <property type="evidence" value="ECO:0007669"/>
    <property type="project" value="UniProtKB-ARBA"/>
</dbReference>
<dbReference type="GO" id="GO:0007498">
    <property type="term" value="P:mesoderm development"/>
    <property type="evidence" value="ECO:0007669"/>
    <property type="project" value="UniProtKB-ARBA"/>
</dbReference>
<dbReference type="GO" id="GO:0005509">
    <property type="term" value="F:calcium ion binding"/>
    <property type="evidence" value="ECO:0007669"/>
    <property type="project" value="UniProtKB-UniRule"/>
</dbReference>
<keyword evidence="4" id="KW-0677">Repeat</keyword>
<dbReference type="GO" id="GO:0045296">
    <property type="term" value="F:cadherin binding"/>
    <property type="evidence" value="ECO:0007669"/>
    <property type="project" value="TreeGrafter"/>
</dbReference>
<dbReference type="GO" id="GO:0042074">
    <property type="term" value="P:cell migration involved in gastrulation"/>
    <property type="evidence" value="ECO:0007669"/>
    <property type="project" value="UniProtKB-ARBA"/>
</dbReference>
<feature type="domain" description="Cadherin" evidence="10">
    <location>
        <begin position="87"/>
        <end position="173"/>
    </location>
</feature>
<dbReference type="Gene3D" id="2.60.40.60">
    <property type="entry name" value="Cadherins"/>
    <property type="match status" value="3"/>
</dbReference>
<dbReference type="Ensembl" id="ENSKMAT00000018836.1">
    <property type="protein sequence ID" value="ENSKMAP00000018577.1"/>
    <property type="gene ID" value="ENSKMAG00000013812.1"/>
</dbReference>
<dbReference type="GO" id="GO:0044331">
    <property type="term" value="P:cell-cell adhesion mediated by cadherin"/>
    <property type="evidence" value="ECO:0007669"/>
    <property type="project" value="TreeGrafter"/>
</dbReference>
<dbReference type="PANTHER" id="PTHR24027">
    <property type="entry name" value="CADHERIN-23"/>
    <property type="match status" value="1"/>
</dbReference>
<dbReference type="PANTHER" id="PTHR24027:SF319">
    <property type="entry name" value="CADHERIN-1"/>
    <property type="match status" value="1"/>
</dbReference>
<dbReference type="Pfam" id="PF00028">
    <property type="entry name" value="Cadherin"/>
    <property type="match status" value="3"/>
</dbReference>
<sequence>HEGHRDFFIHSWDSQGRKMTVPVMVLHRGPHHNHHQNSAADPQVPILHFPKSSEGLKRRKRDWVIPPLSVSENHRGPYPHKIAQIRSDKDKTTKIHYSITGPGADRDPVDLFTMDRTNGNLFVTQELDREKQDKYPVSTLFAHAVAEGGSEGSEQPMEIIVNVIDQNDNKPVFVEASYIAQVPEASKKGFQVVQVVATDADEENTDNSEIRYSIESQTPEKPDKYMFSINPVTGAIKVNDERLDRENYPQYELTVQVADNKGDGLTGSTKVTIKVTDSNDNAPVFTEATYKATVEENKVDAIVVRMSVTDGDEPHTPAWNAKFKIIDGDPGNLFNVTTGVNKQEGILKTVKGLDFEKVSKHTLLVAVENDVDFAVPLTTSTATVIVTVQDVNEAPIFDPKEKHVSKLENLAVGSEVVTYTAYDPDTARKQKVMFS</sequence>
<dbReference type="GO" id="GO:0005912">
    <property type="term" value="C:adherens junction"/>
    <property type="evidence" value="ECO:0007669"/>
    <property type="project" value="TreeGrafter"/>
</dbReference>
<dbReference type="GO" id="GO:0007156">
    <property type="term" value="P:homophilic cell adhesion via plasma membrane adhesion molecules"/>
    <property type="evidence" value="ECO:0007669"/>
    <property type="project" value="InterPro"/>
</dbReference>
<dbReference type="AlphaFoldDB" id="A0A3Q3G2H1"/>
<evidence type="ECO:0000256" key="1">
    <source>
        <dbReference type="ARBA" id="ARBA00004236"/>
    </source>
</evidence>
<comment type="subcellular location">
    <subcellularLocation>
        <location evidence="1">Cell membrane</location>
    </subcellularLocation>
</comment>
<keyword evidence="2" id="KW-1003">Cell membrane</keyword>
<dbReference type="InterPro" id="IPR002126">
    <property type="entry name" value="Cadherin-like_dom"/>
</dbReference>
<dbReference type="STRING" id="37003.ENSKMAP00000018577"/>
<evidence type="ECO:0000313" key="12">
    <source>
        <dbReference type="Proteomes" id="UP000264800"/>
    </source>
</evidence>
<evidence type="ECO:0000256" key="3">
    <source>
        <dbReference type="ARBA" id="ARBA00022723"/>
    </source>
</evidence>
<keyword evidence="7" id="KW-0472">Membrane</keyword>
<keyword evidence="12" id="KW-1185">Reference proteome</keyword>
<reference evidence="11" key="2">
    <citation type="submission" date="2025-09" db="UniProtKB">
        <authorList>
            <consortium name="Ensembl"/>
        </authorList>
    </citation>
    <scope>IDENTIFICATION</scope>
</reference>
<reference evidence="11" key="1">
    <citation type="submission" date="2025-08" db="UniProtKB">
        <authorList>
            <consortium name="Ensembl"/>
        </authorList>
    </citation>
    <scope>IDENTIFICATION</scope>
</reference>
<dbReference type="InterPro" id="IPR020894">
    <property type="entry name" value="Cadherin_CS"/>
</dbReference>
<organism evidence="11 12">
    <name type="scientific">Kryptolebias marmoratus</name>
    <name type="common">Mangrove killifish</name>
    <name type="synonym">Rivulus marmoratus</name>
    <dbReference type="NCBI Taxonomy" id="37003"/>
    <lineage>
        <taxon>Eukaryota</taxon>
        <taxon>Metazoa</taxon>
        <taxon>Chordata</taxon>
        <taxon>Craniata</taxon>
        <taxon>Vertebrata</taxon>
        <taxon>Euteleostomi</taxon>
        <taxon>Actinopterygii</taxon>
        <taxon>Neopterygii</taxon>
        <taxon>Teleostei</taxon>
        <taxon>Neoteleostei</taxon>
        <taxon>Acanthomorphata</taxon>
        <taxon>Ovalentaria</taxon>
        <taxon>Atherinomorphae</taxon>
        <taxon>Cyprinodontiformes</taxon>
        <taxon>Rivulidae</taxon>
        <taxon>Kryptolebias</taxon>
    </lineage>
</organism>
<name>A0A3Q3G2H1_KRYMA</name>
<dbReference type="GO" id="GO:0007043">
    <property type="term" value="P:cell-cell junction assembly"/>
    <property type="evidence" value="ECO:0007669"/>
    <property type="project" value="TreeGrafter"/>
</dbReference>
<keyword evidence="6" id="KW-0130">Cell adhesion</keyword>
<dbReference type="PROSITE" id="PS00232">
    <property type="entry name" value="CADHERIN_1"/>
    <property type="match status" value="1"/>
</dbReference>
<keyword evidence="3" id="KW-0479">Metal-binding</keyword>
<feature type="domain" description="Cadherin" evidence="10">
    <location>
        <begin position="286"/>
        <end position="397"/>
    </location>
</feature>
<protein>
    <submittedName>
        <fullName evidence="11">Cadherin-1-like</fullName>
    </submittedName>
</protein>
<keyword evidence="5 9" id="KW-0106">Calcium</keyword>
<evidence type="ECO:0000313" key="11">
    <source>
        <dbReference type="Ensembl" id="ENSKMAP00000018577.1"/>
    </source>
</evidence>
<dbReference type="GO" id="GO:0016339">
    <property type="term" value="P:calcium-dependent cell-cell adhesion via plasma membrane cell adhesion molecules"/>
    <property type="evidence" value="ECO:0007669"/>
    <property type="project" value="TreeGrafter"/>
</dbReference>
<evidence type="ECO:0000256" key="9">
    <source>
        <dbReference type="PROSITE-ProRule" id="PRU00043"/>
    </source>
</evidence>
<feature type="domain" description="Cadherin" evidence="10">
    <location>
        <begin position="174"/>
        <end position="285"/>
    </location>
</feature>
<dbReference type="GO" id="GO:0008013">
    <property type="term" value="F:beta-catenin binding"/>
    <property type="evidence" value="ECO:0007669"/>
    <property type="project" value="TreeGrafter"/>
</dbReference>
<dbReference type="InterPro" id="IPR015919">
    <property type="entry name" value="Cadherin-like_sf"/>
</dbReference>
<dbReference type="GO" id="GO:0016342">
    <property type="term" value="C:catenin complex"/>
    <property type="evidence" value="ECO:0007669"/>
    <property type="project" value="TreeGrafter"/>
</dbReference>
<dbReference type="SMART" id="SM00112">
    <property type="entry name" value="CA"/>
    <property type="match status" value="3"/>
</dbReference>
<dbReference type="GeneTree" id="ENSGT00940000154848"/>
<dbReference type="PRINTS" id="PR00205">
    <property type="entry name" value="CADHERIN"/>
</dbReference>
<evidence type="ECO:0000259" key="10">
    <source>
        <dbReference type="PROSITE" id="PS50268"/>
    </source>
</evidence>
<evidence type="ECO:0000256" key="7">
    <source>
        <dbReference type="ARBA" id="ARBA00023136"/>
    </source>
</evidence>
<dbReference type="FunFam" id="2.60.40.60:FF:000022">
    <property type="entry name" value="Cadherin 2"/>
    <property type="match status" value="1"/>
</dbReference>
<dbReference type="GO" id="GO:0005737">
    <property type="term" value="C:cytoplasm"/>
    <property type="evidence" value="ECO:0007669"/>
    <property type="project" value="TreeGrafter"/>
</dbReference>
<dbReference type="GO" id="GO:0060027">
    <property type="term" value="P:convergent extension involved in gastrulation"/>
    <property type="evidence" value="ECO:0007669"/>
    <property type="project" value="UniProtKB-ARBA"/>
</dbReference>
<evidence type="ECO:0000256" key="6">
    <source>
        <dbReference type="ARBA" id="ARBA00022889"/>
    </source>
</evidence>
<dbReference type="GO" id="GO:0034332">
    <property type="term" value="P:adherens junction organization"/>
    <property type="evidence" value="ECO:0007669"/>
    <property type="project" value="UniProtKB-ARBA"/>
</dbReference>
<dbReference type="OMA" id="HERTGEI"/>
<dbReference type="SUPFAM" id="SSF49313">
    <property type="entry name" value="Cadherin-like"/>
    <property type="match status" value="4"/>
</dbReference>
<keyword evidence="8" id="KW-0325">Glycoprotein</keyword>
<dbReference type="InterPro" id="IPR039808">
    <property type="entry name" value="Cadherin"/>
</dbReference>
<dbReference type="PROSITE" id="PS50268">
    <property type="entry name" value="CADHERIN_2"/>
    <property type="match status" value="3"/>
</dbReference>
<dbReference type="GO" id="GO:0001764">
    <property type="term" value="P:neuron migration"/>
    <property type="evidence" value="ECO:0007669"/>
    <property type="project" value="UniProtKB-ARBA"/>
</dbReference>
<dbReference type="GO" id="GO:0001841">
    <property type="term" value="P:neural tube formation"/>
    <property type="evidence" value="ECO:0007669"/>
    <property type="project" value="UniProtKB-ARBA"/>
</dbReference>